<dbReference type="AlphaFoldDB" id="D8TUR5"/>
<keyword evidence="1" id="KW-0732">Signal</keyword>
<protein>
    <submittedName>
        <fullName evidence="2">Uncharacterized protein</fullName>
    </submittedName>
</protein>
<feature type="chain" id="PRO_5003123908" evidence="1">
    <location>
        <begin position="39"/>
        <end position="133"/>
    </location>
</feature>
<dbReference type="InParanoid" id="D8TUR5"/>
<evidence type="ECO:0000256" key="1">
    <source>
        <dbReference type="SAM" id="SignalP"/>
    </source>
</evidence>
<dbReference type="Proteomes" id="UP000001058">
    <property type="component" value="Unassembled WGS sequence"/>
</dbReference>
<dbReference type="GeneID" id="9619672"/>
<organism evidence="3">
    <name type="scientific">Volvox carteri f. nagariensis</name>
    <dbReference type="NCBI Taxonomy" id="3068"/>
    <lineage>
        <taxon>Eukaryota</taxon>
        <taxon>Viridiplantae</taxon>
        <taxon>Chlorophyta</taxon>
        <taxon>core chlorophytes</taxon>
        <taxon>Chlorophyceae</taxon>
        <taxon>CS clade</taxon>
        <taxon>Chlamydomonadales</taxon>
        <taxon>Volvocaceae</taxon>
        <taxon>Volvox</taxon>
    </lineage>
</organism>
<gene>
    <name evidence="2" type="ORF">VOLCADRAFT_90568</name>
</gene>
<dbReference type="EMBL" id="GL378338">
    <property type="protein sequence ID" value="EFJ48870.1"/>
    <property type="molecule type" value="Genomic_DNA"/>
</dbReference>
<feature type="signal peptide" evidence="1">
    <location>
        <begin position="1"/>
        <end position="38"/>
    </location>
</feature>
<evidence type="ECO:0000313" key="3">
    <source>
        <dbReference type="Proteomes" id="UP000001058"/>
    </source>
</evidence>
<dbReference type="RefSeq" id="XP_002950202.1">
    <property type="nucleotide sequence ID" value="XM_002950156.1"/>
</dbReference>
<reference evidence="2 3" key="1">
    <citation type="journal article" date="2010" name="Science">
        <title>Genomic analysis of organismal complexity in the multicellular green alga Volvox carteri.</title>
        <authorList>
            <person name="Prochnik S.E."/>
            <person name="Umen J."/>
            <person name="Nedelcu A.M."/>
            <person name="Hallmann A."/>
            <person name="Miller S.M."/>
            <person name="Nishii I."/>
            <person name="Ferris P."/>
            <person name="Kuo A."/>
            <person name="Mitros T."/>
            <person name="Fritz-Laylin L.K."/>
            <person name="Hellsten U."/>
            <person name="Chapman J."/>
            <person name="Simakov O."/>
            <person name="Rensing S.A."/>
            <person name="Terry A."/>
            <person name="Pangilinan J."/>
            <person name="Kapitonov V."/>
            <person name="Jurka J."/>
            <person name="Salamov A."/>
            <person name="Shapiro H."/>
            <person name="Schmutz J."/>
            <person name="Grimwood J."/>
            <person name="Lindquist E."/>
            <person name="Lucas S."/>
            <person name="Grigoriev I.V."/>
            <person name="Schmitt R."/>
            <person name="Kirk D."/>
            <person name="Rokhsar D.S."/>
        </authorList>
    </citation>
    <scope>NUCLEOTIDE SEQUENCE [LARGE SCALE GENOMIC DNA]</scope>
    <source>
        <strain evidence="3">f. Nagariensis / Eve</strain>
    </source>
</reference>
<accession>D8TUR5</accession>
<evidence type="ECO:0000313" key="2">
    <source>
        <dbReference type="EMBL" id="EFJ48870.1"/>
    </source>
</evidence>
<sequence>MATSSRRAAACWDLPVLLALLMLLAALLLLLTPAPAFGGRTYDKVAGGVGGVIAIEDGSGLREEAAAVAASTAGAVANGDVASGLGYTATGKVLPTMTQRKLNQVKVTSNVKVETSRVKYTRKTTKEIGGGGK</sequence>
<dbReference type="KEGG" id="vcn:VOLCADRAFT_90568"/>
<proteinExistence type="predicted"/>
<name>D8TUR5_VOLCA</name>
<keyword evidence="3" id="KW-1185">Reference proteome</keyword>